<feature type="transmembrane region" description="Helical" evidence="1">
    <location>
        <begin position="246"/>
        <end position="264"/>
    </location>
</feature>
<organism evidence="2 3">
    <name type="scientific">Winogradskyella echinorum</name>
    <dbReference type="NCBI Taxonomy" id="538189"/>
    <lineage>
        <taxon>Bacteria</taxon>
        <taxon>Pseudomonadati</taxon>
        <taxon>Bacteroidota</taxon>
        <taxon>Flavobacteriia</taxon>
        <taxon>Flavobacteriales</taxon>
        <taxon>Flavobacteriaceae</taxon>
        <taxon>Winogradskyella</taxon>
    </lineage>
</organism>
<keyword evidence="1" id="KW-1133">Transmembrane helix</keyword>
<feature type="transmembrane region" description="Helical" evidence="1">
    <location>
        <begin position="130"/>
        <end position="149"/>
    </location>
</feature>
<feature type="transmembrane region" description="Helical" evidence="1">
    <location>
        <begin position="199"/>
        <end position="217"/>
    </location>
</feature>
<evidence type="ECO:0000256" key="1">
    <source>
        <dbReference type="SAM" id="Phobius"/>
    </source>
</evidence>
<evidence type="ECO:0000313" key="2">
    <source>
        <dbReference type="EMBL" id="MBC3845163.1"/>
    </source>
</evidence>
<dbReference type="RefSeq" id="WP_186844289.1">
    <property type="nucleotide sequence ID" value="NZ_JACOME010000001.1"/>
</dbReference>
<feature type="transmembrane region" description="Helical" evidence="1">
    <location>
        <begin position="43"/>
        <end position="65"/>
    </location>
</feature>
<protein>
    <submittedName>
        <fullName evidence="2">O-antigen ligase family protein</fullName>
    </submittedName>
</protein>
<name>A0ABR6XYU7_9FLAO</name>
<feature type="transmembrane region" description="Helical" evidence="1">
    <location>
        <begin position="223"/>
        <end position="239"/>
    </location>
</feature>
<comment type="caution">
    <text evidence="2">The sequence shown here is derived from an EMBL/GenBank/DDBJ whole genome shotgun (WGS) entry which is preliminary data.</text>
</comment>
<keyword evidence="1" id="KW-0472">Membrane</keyword>
<gene>
    <name evidence="2" type="ORF">H6H04_02115</name>
</gene>
<feature type="transmembrane region" description="Helical" evidence="1">
    <location>
        <begin position="359"/>
        <end position="379"/>
    </location>
</feature>
<evidence type="ECO:0000313" key="3">
    <source>
        <dbReference type="Proteomes" id="UP000607435"/>
    </source>
</evidence>
<sequence>MILVPIFILLAIIAAKIQKGLFASFLVLVATKSIVDAFWEVKIGPLSILGVQGILISVLYFKVFLNRKSVPKRWLESAKIYVLALSLGLIWALGVKPMATIETVILNINIYLGFILIPIFLKDQKCLKQFLIAIMICGVFPILVSVYQLSTGVVFQERETVGLTRYVGFYHDAFPVRFYGLMTLISILIYQSIFQLKGLFFKMFLLLLAGGALVSIYAVFSKAGVGIIGLWIVLLLLFSKSRIKQSFSILVGVLVIILVFGDAVSTNIEQLFSKEVGYQTGEVRDARYTLAGRGYIWQEYWDFWTLEQSPFFQWLGDGINRPVHNEFLRVLMVNGIIGFLILFVFIIRKIKNIFSIHKNVRVFGMMLLGMYLVDCIGLVPGVYYYYNILVWGIFGTLLMKPQLFIKENKV</sequence>
<reference evidence="2 3" key="1">
    <citation type="submission" date="2020-08" db="EMBL/GenBank/DDBJ databases">
        <title>Winogradskyella ouciana sp. nov., isolated from the hadal seawater of the Mariana Trench.</title>
        <authorList>
            <person name="He X."/>
        </authorList>
    </citation>
    <scope>NUCLEOTIDE SEQUENCE [LARGE SCALE GENOMIC DNA]</scope>
    <source>
        <strain evidence="2 3">KCTC 22026</strain>
    </source>
</reference>
<proteinExistence type="predicted"/>
<accession>A0ABR6XYU7</accession>
<keyword evidence="3" id="KW-1185">Reference proteome</keyword>
<feature type="transmembrane region" description="Helical" evidence="1">
    <location>
        <begin position="101"/>
        <end position="121"/>
    </location>
</feature>
<keyword evidence="2" id="KW-0436">Ligase</keyword>
<feature type="transmembrane region" description="Helical" evidence="1">
    <location>
        <begin position="169"/>
        <end position="190"/>
    </location>
</feature>
<keyword evidence="1" id="KW-0812">Transmembrane</keyword>
<feature type="transmembrane region" description="Helical" evidence="1">
    <location>
        <begin position="77"/>
        <end position="95"/>
    </location>
</feature>
<dbReference type="GO" id="GO:0016874">
    <property type="term" value="F:ligase activity"/>
    <property type="evidence" value="ECO:0007669"/>
    <property type="project" value="UniProtKB-KW"/>
</dbReference>
<dbReference type="Proteomes" id="UP000607435">
    <property type="component" value="Unassembled WGS sequence"/>
</dbReference>
<dbReference type="EMBL" id="JACOME010000001">
    <property type="protein sequence ID" value="MBC3845163.1"/>
    <property type="molecule type" value="Genomic_DNA"/>
</dbReference>
<feature type="transmembrane region" description="Helical" evidence="1">
    <location>
        <begin position="327"/>
        <end position="347"/>
    </location>
</feature>